<dbReference type="Pfam" id="PF16989">
    <property type="entry name" value="T6SS_VasJ"/>
    <property type="match status" value="1"/>
</dbReference>
<sequence length="539" mass="59639">MATAETLLTLCLPDATQRAALLARSRESLSRWSPWLTVLPSGHGAGDDPTYEDGFQLMREEINKLSGTDTDVLCRQAECILTQHARDIRVVTWYAFARLLRDGESGLTDGILLLTAMLLQTGQHCHPQRSAARRAALDWLNSEKVLDAFMRWPDVTREETARTAAALCLLENALEFFPEAGRPAFAGLLRTLETRLAGSGGLDTPVASSGVTGATAGDRRIPSSDTAVPQAAAVKSEVELVRQLRVLSGWVVEQPQGWLAAHRMMKAARWDLVTQLPALDASGMTRLLPPKADYRAQLKRLYLQQSWTELVEQVDVMFTEGGNRFWLDLQWYLWQGLSRAGSPWEQWAEYIVSDLKLLLQRLPGLETLAWNDGTPLADEVTLNWITETVNDEIPGLTDELTVAAAAQADDILALEAEAMEKGDSDGPEAALSWLQSRPDMASPRSRWLLRLLMAKVAEQYGRNELALHLLAELTDSAPQLTLSEWEPGLLFDVQARRLRLLRLKAGRSESDKARFAPEMDALLAGLIALDPARAMVLCG</sequence>
<dbReference type="EMBL" id="JFHN01000065">
    <property type="protein sequence ID" value="EXU74199.1"/>
    <property type="molecule type" value="Genomic_DNA"/>
</dbReference>
<evidence type="ECO:0000259" key="1">
    <source>
        <dbReference type="Pfam" id="PF06812"/>
    </source>
</evidence>
<name>A0A014M7Z5_9GAMM</name>
<dbReference type="InterPro" id="IPR010657">
    <property type="entry name" value="ImpA_N"/>
</dbReference>
<dbReference type="PATRIC" id="fig|69222.5.peg.3841"/>
<comment type="caution">
    <text evidence="2">The sequence shown here is derived from an EMBL/GenBank/DDBJ whole genome shotgun (WGS) entry which is preliminary data.</text>
</comment>
<dbReference type="STRING" id="69222.BG55_18830"/>
<dbReference type="PANTHER" id="PTHR37024:SF5">
    <property type="entry name" value="IMPA N-TERMINAL DOMAIN-CONTAINING PROTEIN"/>
    <property type="match status" value="1"/>
</dbReference>
<dbReference type="Proteomes" id="UP000019918">
    <property type="component" value="Unassembled WGS sequence"/>
</dbReference>
<accession>A0A014M7Z5</accession>
<feature type="domain" description="ImpA N-terminal" evidence="1">
    <location>
        <begin position="40"/>
        <end position="141"/>
    </location>
</feature>
<dbReference type="NCBIfam" id="TIGR03362">
    <property type="entry name" value="VI_chp_7"/>
    <property type="match status" value="1"/>
</dbReference>
<organism evidence="2 3">
    <name type="scientific">Erwinia mallotivora</name>
    <dbReference type="NCBI Taxonomy" id="69222"/>
    <lineage>
        <taxon>Bacteria</taxon>
        <taxon>Pseudomonadati</taxon>
        <taxon>Pseudomonadota</taxon>
        <taxon>Gammaproteobacteria</taxon>
        <taxon>Enterobacterales</taxon>
        <taxon>Erwiniaceae</taxon>
        <taxon>Erwinia</taxon>
    </lineage>
</organism>
<dbReference type="Pfam" id="PF06812">
    <property type="entry name" value="ImpA_N"/>
    <property type="match status" value="1"/>
</dbReference>
<gene>
    <name evidence="2" type="ORF">BG55_18830</name>
</gene>
<protein>
    <recommendedName>
        <fullName evidence="1">ImpA N-terminal domain-containing protein</fullName>
    </recommendedName>
</protein>
<evidence type="ECO:0000313" key="2">
    <source>
        <dbReference type="EMBL" id="EXU74199.1"/>
    </source>
</evidence>
<proteinExistence type="predicted"/>
<dbReference type="RefSeq" id="WP_034940223.1">
    <property type="nucleotide sequence ID" value="NZ_JFHN01000065.1"/>
</dbReference>
<evidence type="ECO:0000313" key="3">
    <source>
        <dbReference type="Proteomes" id="UP000019918"/>
    </source>
</evidence>
<keyword evidence="3" id="KW-1185">Reference proteome</keyword>
<dbReference type="AlphaFoldDB" id="A0A014M7Z5"/>
<dbReference type="PANTHER" id="PTHR37024">
    <property type="entry name" value="TYPE VI SECRETION SYSTEM DUF2094 AND IMPA-RELATED DOMAIN PROTEIN"/>
    <property type="match status" value="1"/>
</dbReference>
<dbReference type="InterPro" id="IPR017739">
    <property type="entry name" value="T6SS-assoc_VCA0119"/>
</dbReference>
<dbReference type="OrthoDB" id="1522895at2"/>
<reference evidence="2 3" key="1">
    <citation type="submission" date="2014-02" db="EMBL/GenBank/DDBJ databases">
        <title>Draft genome of Erwinia mallotivora strain BT-MARDI, a papaya dieback pathogen.</title>
        <authorList>
            <person name="Redzuan R."/>
            <person name="Abu Bakar N."/>
            <person name="Badrun R."/>
            <person name="Mohd Raih M.F."/>
            <person name="Rozano L."/>
            <person name="Mat Amin N."/>
        </authorList>
    </citation>
    <scope>NUCLEOTIDE SEQUENCE [LARGE SCALE GENOMIC DNA]</scope>
    <source>
        <strain evidence="2 3">BT-MARDI</strain>
    </source>
</reference>